<reference evidence="3" key="1">
    <citation type="submission" date="2023-07" db="EMBL/GenBank/DDBJ databases">
        <title>Conexibacter stalactiti sp. nov., isolated from stalactites in a lava cave and emended description of the genus Conexibacter.</title>
        <authorList>
            <person name="Lee S.D."/>
        </authorList>
    </citation>
    <scope>NUCLEOTIDE SEQUENCE [LARGE SCALE GENOMIC DNA]</scope>
    <source>
        <strain evidence="3">KCTC 39840</strain>
    </source>
</reference>
<proteinExistence type="predicted"/>
<reference evidence="2 3" key="2">
    <citation type="submission" date="2023-10" db="EMBL/GenBank/DDBJ databases">
        <authorList>
            <person name="Han X.F."/>
        </authorList>
    </citation>
    <scope>NUCLEOTIDE SEQUENCE [LARGE SCALE GENOMIC DNA]</scope>
    <source>
        <strain evidence="2 3">KCTC 39840</strain>
    </source>
</reference>
<gene>
    <name evidence="2" type="ORF">R7226_25480</name>
</gene>
<evidence type="ECO:0000313" key="3">
    <source>
        <dbReference type="Proteomes" id="UP001284601"/>
    </source>
</evidence>
<feature type="domain" description="VOC" evidence="1">
    <location>
        <begin position="12"/>
        <end position="129"/>
    </location>
</feature>
<accession>A0ABU4HX37</accession>
<dbReference type="InterPro" id="IPR004360">
    <property type="entry name" value="Glyas_Fos-R_dOase_dom"/>
</dbReference>
<evidence type="ECO:0000313" key="2">
    <source>
        <dbReference type="EMBL" id="MDW5597729.1"/>
    </source>
</evidence>
<dbReference type="PROSITE" id="PS51819">
    <property type="entry name" value="VOC"/>
    <property type="match status" value="1"/>
</dbReference>
<dbReference type="EMBL" id="JAWSTH010000100">
    <property type="protein sequence ID" value="MDW5597729.1"/>
    <property type="molecule type" value="Genomic_DNA"/>
</dbReference>
<protein>
    <submittedName>
        <fullName evidence="2">VOC family protein</fullName>
    </submittedName>
</protein>
<dbReference type="Proteomes" id="UP001284601">
    <property type="component" value="Unassembled WGS sequence"/>
</dbReference>
<dbReference type="SUPFAM" id="SSF54593">
    <property type="entry name" value="Glyoxalase/Bleomycin resistance protein/Dihydroxybiphenyl dioxygenase"/>
    <property type="match status" value="1"/>
</dbReference>
<dbReference type="Gene3D" id="3.10.180.10">
    <property type="entry name" value="2,3-Dihydroxybiphenyl 1,2-Dioxygenase, domain 1"/>
    <property type="match status" value="1"/>
</dbReference>
<dbReference type="RefSeq" id="WP_318600194.1">
    <property type="nucleotide sequence ID" value="NZ_JAWSTH010000100.1"/>
</dbReference>
<sequence length="134" mass="14400">MATTAPAISVTGVDFISIPSRDLAASAAFYNGLLGLERSSVWQRDGEPPLGMEFENGTVTIALIDPAGIGREFVAHTMPIAFRVDDVAVARAALEERGIVFFGETIDSGVCHMTHFADPDGNVLMLHHRYAPRS</sequence>
<organism evidence="2 3">
    <name type="scientific">Conexibacter stalactiti</name>
    <dbReference type="NCBI Taxonomy" id="1940611"/>
    <lineage>
        <taxon>Bacteria</taxon>
        <taxon>Bacillati</taxon>
        <taxon>Actinomycetota</taxon>
        <taxon>Thermoleophilia</taxon>
        <taxon>Solirubrobacterales</taxon>
        <taxon>Conexibacteraceae</taxon>
        <taxon>Conexibacter</taxon>
    </lineage>
</organism>
<dbReference type="InterPro" id="IPR037523">
    <property type="entry name" value="VOC_core"/>
</dbReference>
<dbReference type="Pfam" id="PF00903">
    <property type="entry name" value="Glyoxalase"/>
    <property type="match status" value="1"/>
</dbReference>
<dbReference type="InterPro" id="IPR029068">
    <property type="entry name" value="Glyas_Bleomycin-R_OHBP_Dase"/>
</dbReference>
<name>A0ABU4HX37_9ACTN</name>
<keyword evidence="3" id="KW-1185">Reference proteome</keyword>
<comment type="caution">
    <text evidence="2">The sequence shown here is derived from an EMBL/GenBank/DDBJ whole genome shotgun (WGS) entry which is preliminary data.</text>
</comment>
<evidence type="ECO:0000259" key="1">
    <source>
        <dbReference type="PROSITE" id="PS51819"/>
    </source>
</evidence>